<dbReference type="Proteomes" id="UP000266861">
    <property type="component" value="Unassembled WGS sequence"/>
</dbReference>
<organism evidence="1 2">
    <name type="scientific">Diversispora epigaea</name>
    <dbReference type="NCBI Taxonomy" id="1348612"/>
    <lineage>
        <taxon>Eukaryota</taxon>
        <taxon>Fungi</taxon>
        <taxon>Fungi incertae sedis</taxon>
        <taxon>Mucoromycota</taxon>
        <taxon>Glomeromycotina</taxon>
        <taxon>Glomeromycetes</taxon>
        <taxon>Diversisporales</taxon>
        <taxon>Diversisporaceae</taxon>
        <taxon>Diversispora</taxon>
    </lineage>
</organism>
<proteinExistence type="predicted"/>
<dbReference type="OrthoDB" id="244495at2759"/>
<dbReference type="AlphaFoldDB" id="A0A397JY17"/>
<protein>
    <submittedName>
        <fullName evidence="1">Uncharacterized protein</fullName>
    </submittedName>
</protein>
<sequence>MLANKCHGDFISEIFRFQDAYSKEKYAFWLNCLKKYNLTGKHEYLFAKKIKKTTSSQHDLEKSDFYVIGRCYWIIKMHDGQSRKMKNNYRLSTHRLCELSFQEKVEA</sequence>
<dbReference type="EMBL" id="PQFF01000004">
    <property type="protein sequence ID" value="RHZ90164.1"/>
    <property type="molecule type" value="Genomic_DNA"/>
</dbReference>
<name>A0A397JY17_9GLOM</name>
<keyword evidence="2" id="KW-1185">Reference proteome</keyword>
<comment type="caution">
    <text evidence="1">The sequence shown here is derived from an EMBL/GenBank/DDBJ whole genome shotgun (WGS) entry which is preliminary data.</text>
</comment>
<reference evidence="1 2" key="1">
    <citation type="submission" date="2018-08" db="EMBL/GenBank/DDBJ databases">
        <title>Genome and evolution of the arbuscular mycorrhizal fungus Diversispora epigaea (formerly Glomus versiforme) and its bacterial endosymbionts.</title>
        <authorList>
            <person name="Sun X."/>
            <person name="Fei Z."/>
            <person name="Harrison M."/>
        </authorList>
    </citation>
    <scope>NUCLEOTIDE SEQUENCE [LARGE SCALE GENOMIC DNA]</scope>
    <source>
        <strain evidence="1 2">IT104</strain>
    </source>
</reference>
<gene>
    <name evidence="1" type="ORF">Glove_5g22</name>
</gene>
<evidence type="ECO:0000313" key="1">
    <source>
        <dbReference type="EMBL" id="RHZ90164.1"/>
    </source>
</evidence>
<accession>A0A397JY17</accession>
<evidence type="ECO:0000313" key="2">
    <source>
        <dbReference type="Proteomes" id="UP000266861"/>
    </source>
</evidence>